<sequence>MTGAKKRASTSNGPPIVQTSKFFHLPGELRNQIYSDIDLNCVSLKGNRILYAPPLSLVCRQIRKEYEEIYKDEAVSNATRLHIYSTNFVCQGPALQQLQGQMLRNSLREYRCIDHVFLTNMYDAYKYELRQFVSAGWFNLPNEGPKVDYEVFVDWDPKSFDVEHLKEAVRKLHWCHRDHKAWGQVKRAVEETMKRYEPKHPPNKKRKRRSAKGSGLQDDRSEPLQKRKR</sequence>
<evidence type="ECO:0000256" key="1">
    <source>
        <dbReference type="SAM" id="MobiDB-lite"/>
    </source>
</evidence>
<keyword evidence="3" id="KW-1185">Reference proteome</keyword>
<feature type="compositionally biased region" description="Basic and acidic residues" evidence="1">
    <location>
        <begin position="217"/>
        <end position="229"/>
    </location>
</feature>
<evidence type="ECO:0000313" key="3">
    <source>
        <dbReference type="Proteomes" id="UP001271007"/>
    </source>
</evidence>
<dbReference type="AlphaFoldDB" id="A0AAJ0DE45"/>
<name>A0AAJ0DE45_9PEZI</name>
<reference evidence="2" key="1">
    <citation type="submission" date="2023-04" db="EMBL/GenBank/DDBJ databases">
        <title>Black Yeasts Isolated from many extreme environments.</title>
        <authorList>
            <person name="Coleine C."/>
            <person name="Stajich J.E."/>
            <person name="Selbmann L."/>
        </authorList>
    </citation>
    <scope>NUCLEOTIDE SEQUENCE</scope>
    <source>
        <strain evidence="2">CCFEE 5312</strain>
    </source>
</reference>
<accession>A0AAJ0DE45</accession>
<feature type="compositionally biased region" description="Basic residues" evidence="1">
    <location>
        <begin position="201"/>
        <end position="211"/>
    </location>
</feature>
<dbReference type="Proteomes" id="UP001271007">
    <property type="component" value="Unassembled WGS sequence"/>
</dbReference>
<evidence type="ECO:0000313" key="2">
    <source>
        <dbReference type="EMBL" id="KAK3052344.1"/>
    </source>
</evidence>
<dbReference type="EMBL" id="JAWDJX010000021">
    <property type="protein sequence ID" value="KAK3052344.1"/>
    <property type="molecule type" value="Genomic_DNA"/>
</dbReference>
<protein>
    <submittedName>
        <fullName evidence="2">Uncharacterized protein</fullName>
    </submittedName>
</protein>
<gene>
    <name evidence="2" type="ORF">LTR09_006554</name>
</gene>
<comment type="caution">
    <text evidence="2">The sequence shown here is derived from an EMBL/GenBank/DDBJ whole genome shotgun (WGS) entry which is preliminary data.</text>
</comment>
<organism evidence="2 3">
    <name type="scientific">Extremus antarcticus</name>
    <dbReference type="NCBI Taxonomy" id="702011"/>
    <lineage>
        <taxon>Eukaryota</taxon>
        <taxon>Fungi</taxon>
        <taxon>Dikarya</taxon>
        <taxon>Ascomycota</taxon>
        <taxon>Pezizomycotina</taxon>
        <taxon>Dothideomycetes</taxon>
        <taxon>Dothideomycetidae</taxon>
        <taxon>Mycosphaerellales</taxon>
        <taxon>Extremaceae</taxon>
        <taxon>Extremus</taxon>
    </lineage>
</organism>
<proteinExistence type="predicted"/>
<feature type="region of interest" description="Disordered" evidence="1">
    <location>
        <begin position="192"/>
        <end position="229"/>
    </location>
</feature>